<dbReference type="InterPro" id="IPR018062">
    <property type="entry name" value="HTH_AraC-typ_CS"/>
</dbReference>
<accession>A0ABW5CMD3</accession>
<keyword evidence="6" id="KW-1185">Reference proteome</keyword>
<gene>
    <name evidence="5" type="ORF">ACFSKQ_10700</name>
</gene>
<keyword evidence="2" id="KW-0238">DNA-binding</keyword>
<dbReference type="InterPro" id="IPR050204">
    <property type="entry name" value="AraC_XylS_family_regulators"/>
</dbReference>
<dbReference type="PANTHER" id="PTHR46796">
    <property type="entry name" value="HTH-TYPE TRANSCRIPTIONAL ACTIVATOR RHAS-RELATED"/>
    <property type="match status" value="1"/>
</dbReference>
<dbReference type="Gene3D" id="1.10.10.60">
    <property type="entry name" value="Homeodomain-like"/>
    <property type="match status" value="1"/>
</dbReference>
<organism evidence="5 6">
    <name type="scientific">Aureimonas populi</name>
    <dbReference type="NCBI Taxonomy" id="1701758"/>
    <lineage>
        <taxon>Bacteria</taxon>
        <taxon>Pseudomonadati</taxon>
        <taxon>Pseudomonadota</taxon>
        <taxon>Alphaproteobacteria</taxon>
        <taxon>Hyphomicrobiales</taxon>
        <taxon>Aurantimonadaceae</taxon>
        <taxon>Aureimonas</taxon>
    </lineage>
</organism>
<evidence type="ECO:0000313" key="5">
    <source>
        <dbReference type="EMBL" id="MFD2237926.1"/>
    </source>
</evidence>
<dbReference type="InterPro" id="IPR009057">
    <property type="entry name" value="Homeodomain-like_sf"/>
</dbReference>
<dbReference type="EMBL" id="JBHUIJ010000013">
    <property type="protein sequence ID" value="MFD2237926.1"/>
    <property type="molecule type" value="Genomic_DNA"/>
</dbReference>
<sequence>MVSQESGGRLLPAMPHNVFVGALENKVACAPQEVDYDIWPKLLVMVLLQGSQHFTVDGTPFRIEAGPGRRTPPLVFVLNIARYARLRFLPCQSAPLRKVMVSAPQSWLRSLHAGNETAASPLWDFHRRHLAHVRFPATGPVLEIAEEILHPGEGSGGELRTLHRKARGLELMRLVSLRIARQERGAGAAHGCPPMGGATLAERAHAFLLHHLDSDVPLAEVARIVGGSVSSVQRQFRERYGTPLCAFVRHKRLERARDALTVERMSVAQAAYHAGYRDVSSFSTAFRRAFGISPAVARREGLRTNTPAETDPV</sequence>
<keyword evidence="3" id="KW-0804">Transcription</keyword>
<evidence type="ECO:0000256" key="3">
    <source>
        <dbReference type="ARBA" id="ARBA00023163"/>
    </source>
</evidence>
<keyword evidence="1" id="KW-0805">Transcription regulation</keyword>
<comment type="caution">
    <text evidence="5">The sequence shown here is derived from an EMBL/GenBank/DDBJ whole genome shotgun (WGS) entry which is preliminary data.</text>
</comment>
<evidence type="ECO:0000256" key="1">
    <source>
        <dbReference type="ARBA" id="ARBA00023015"/>
    </source>
</evidence>
<dbReference type="Proteomes" id="UP001597371">
    <property type="component" value="Unassembled WGS sequence"/>
</dbReference>
<dbReference type="RefSeq" id="WP_209739389.1">
    <property type="nucleotide sequence ID" value="NZ_CP072611.1"/>
</dbReference>
<dbReference type="PROSITE" id="PS00041">
    <property type="entry name" value="HTH_ARAC_FAMILY_1"/>
    <property type="match status" value="1"/>
</dbReference>
<reference evidence="6" key="1">
    <citation type="journal article" date="2019" name="Int. J. Syst. Evol. Microbiol.">
        <title>The Global Catalogue of Microorganisms (GCM) 10K type strain sequencing project: providing services to taxonomists for standard genome sequencing and annotation.</title>
        <authorList>
            <consortium name="The Broad Institute Genomics Platform"/>
            <consortium name="The Broad Institute Genome Sequencing Center for Infectious Disease"/>
            <person name="Wu L."/>
            <person name="Ma J."/>
        </authorList>
    </citation>
    <scope>NUCLEOTIDE SEQUENCE [LARGE SCALE GENOMIC DNA]</scope>
    <source>
        <strain evidence="6">ZS-35-S2</strain>
    </source>
</reference>
<feature type="domain" description="HTH araC/xylS-type" evidence="4">
    <location>
        <begin position="202"/>
        <end position="300"/>
    </location>
</feature>
<evidence type="ECO:0000256" key="2">
    <source>
        <dbReference type="ARBA" id="ARBA00023125"/>
    </source>
</evidence>
<dbReference type="PANTHER" id="PTHR46796:SF6">
    <property type="entry name" value="ARAC SUBFAMILY"/>
    <property type="match status" value="1"/>
</dbReference>
<dbReference type="InterPro" id="IPR018060">
    <property type="entry name" value="HTH_AraC"/>
</dbReference>
<dbReference type="Pfam" id="PF12833">
    <property type="entry name" value="HTH_18"/>
    <property type="match status" value="1"/>
</dbReference>
<dbReference type="SMART" id="SM00342">
    <property type="entry name" value="HTH_ARAC"/>
    <property type="match status" value="1"/>
</dbReference>
<proteinExistence type="predicted"/>
<protein>
    <submittedName>
        <fullName evidence="5">Helix-turn-helix transcriptional regulator</fullName>
    </submittedName>
</protein>
<name>A0ABW5CMD3_9HYPH</name>
<evidence type="ECO:0000313" key="6">
    <source>
        <dbReference type="Proteomes" id="UP001597371"/>
    </source>
</evidence>
<dbReference type="PROSITE" id="PS01124">
    <property type="entry name" value="HTH_ARAC_FAMILY_2"/>
    <property type="match status" value="1"/>
</dbReference>
<dbReference type="SUPFAM" id="SSF46689">
    <property type="entry name" value="Homeodomain-like"/>
    <property type="match status" value="2"/>
</dbReference>
<evidence type="ECO:0000259" key="4">
    <source>
        <dbReference type="PROSITE" id="PS01124"/>
    </source>
</evidence>